<organism evidence="2 3">
    <name type="scientific">Candidatus Vogelbacteria bacterium RIFOXYD1_FULL_44_32</name>
    <dbReference type="NCBI Taxonomy" id="1802438"/>
    <lineage>
        <taxon>Bacteria</taxon>
        <taxon>Candidatus Vogeliibacteriota</taxon>
    </lineage>
</organism>
<proteinExistence type="predicted"/>
<feature type="region of interest" description="Disordered" evidence="1">
    <location>
        <begin position="44"/>
        <end position="93"/>
    </location>
</feature>
<dbReference type="Proteomes" id="UP000177043">
    <property type="component" value="Unassembled WGS sequence"/>
</dbReference>
<accession>A0A1G2QET8</accession>
<evidence type="ECO:0000256" key="1">
    <source>
        <dbReference type="SAM" id="MobiDB-lite"/>
    </source>
</evidence>
<sequence length="93" mass="10141">MAKDLQKYAVYAKEGRLDIFKGETWATSEAQAINNVVNRLAGEVPKDRRPPMFGQVIEGAGTKRPKPRKGGQTRKSAKALPRPGLQLGLPGVK</sequence>
<dbReference type="EMBL" id="MHTJ01000002">
    <property type="protein sequence ID" value="OHA58933.1"/>
    <property type="molecule type" value="Genomic_DNA"/>
</dbReference>
<comment type="caution">
    <text evidence="2">The sequence shown here is derived from an EMBL/GenBank/DDBJ whole genome shotgun (WGS) entry which is preliminary data.</text>
</comment>
<dbReference type="AlphaFoldDB" id="A0A1G2QET8"/>
<evidence type="ECO:0000313" key="3">
    <source>
        <dbReference type="Proteomes" id="UP000177043"/>
    </source>
</evidence>
<protein>
    <submittedName>
        <fullName evidence="2">Uncharacterized protein</fullName>
    </submittedName>
</protein>
<gene>
    <name evidence="2" type="ORF">A2571_00980</name>
</gene>
<reference evidence="2 3" key="1">
    <citation type="journal article" date="2016" name="Nat. Commun.">
        <title>Thousands of microbial genomes shed light on interconnected biogeochemical processes in an aquifer system.</title>
        <authorList>
            <person name="Anantharaman K."/>
            <person name="Brown C.T."/>
            <person name="Hug L.A."/>
            <person name="Sharon I."/>
            <person name="Castelle C.J."/>
            <person name="Probst A.J."/>
            <person name="Thomas B.C."/>
            <person name="Singh A."/>
            <person name="Wilkins M.J."/>
            <person name="Karaoz U."/>
            <person name="Brodie E.L."/>
            <person name="Williams K.H."/>
            <person name="Hubbard S.S."/>
            <person name="Banfield J.F."/>
        </authorList>
    </citation>
    <scope>NUCLEOTIDE SEQUENCE [LARGE SCALE GENOMIC DNA]</scope>
</reference>
<evidence type="ECO:0000313" key="2">
    <source>
        <dbReference type="EMBL" id="OHA58933.1"/>
    </source>
</evidence>
<feature type="compositionally biased region" description="Basic residues" evidence="1">
    <location>
        <begin position="63"/>
        <end position="77"/>
    </location>
</feature>
<name>A0A1G2QET8_9BACT</name>
<feature type="compositionally biased region" description="Low complexity" evidence="1">
    <location>
        <begin position="80"/>
        <end position="93"/>
    </location>
</feature>